<evidence type="ECO:0000313" key="6">
    <source>
        <dbReference type="EMBL" id="MDF1586559.1"/>
    </source>
</evidence>
<evidence type="ECO:0000313" key="7">
    <source>
        <dbReference type="Proteomes" id="UP001301140"/>
    </source>
</evidence>
<reference evidence="6 7" key="1">
    <citation type="submission" date="2023-03" db="EMBL/GenBank/DDBJ databases">
        <title>YIM 152171 draft genome.</title>
        <authorList>
            <person name="Yang Z."/>
        </authorList>
    </citation>
    <scope>NUCLEOTIDE SEQUENCE [LARGE SCALE GENOMIC DNA]</scope>
    <source>
        <strain evidence="6 7">YIM 152171</strain>
    </source>
</reference>
<dbReference type="PROSITE" id="PS50110">
    <property type="entry name" value="RESPONSE_REGULATORY"/>
    <property type="match status" value="1"/>
</dbReference>
<evidence type="ECO:0000256" key="3">
    <source>
        <dbReference type="ARBA" id="ARBA00023125"/>
    </source>
</evidence>
<dbReference type="GO" id="GO:0032993">
    <property type="term" value="C:protein-DNA complex"/>
    <property type="evidence" value="ECO:0007669"/>
    <property type="project" value="TreeGrafter"/>
</dbReference>
<dbReference type="Proteomes" id="UP001301140">
    <property type="component" value="Unassembled WGS sequence"/>
</dbReference>
<dbReference type="SMART" id="SM00448">
    <property type="entry name" value="REC"/>
    <property type="match status" value="1"/>
</dbReference>
<gene>
    <name evidence="6" type="ORF">PZ740_09195</name>
</gene>
<dbReference type="InterPro" id="IPR039420">
    <property type="entry name" value="WalR-like"/>
</dbReference>
<dbReference type="PANTHER" id="PTHR48111">
    <property type="entry name" value="REGULATOR OF RPOS"/>
    <property type="match status" value="1"/>
</dbReference>
<keyword evidence="1 4" id="KW-0597">Phosphoprotein</keyword>
<accession>A0AAP3XRC9</accession>
<comment type="caution">
    <text evidence="6">The sequence shown here is derived from an EMBL/GenBank/DDBJ whole genome shotgun (WGS) entry which is preliminary data.</text>
</comment>
<proteinExistence type="predicted"/>
<keyword evidence="3" id="KW-0238">DNA-binding</keyword>
<evidence type="ECO:0000256" key="4">
    <source>
        <dbReference type="PROSITE-ProRule" id="PRU00169"/>
    </source>
</evidence>
<dbReference type="AlphaFoldDB" id="A0AAP3XRC9"/>
<dbReference type="GO" id="GO:0000156">
    <property type="term" value="F:phosphorelay response regulator activity"/>
    <property type="evidence" value="ECO:0007669"/>
    <property type="project" value="TreeGrafter"/>
</dbReference>
<dbReference type="InterPro" id="IPR011006">
    <property type="entry name" value="CheY-like_superfamily"/>
</dbReference>
<protein>
    <submittedName>
        <fullName evidence="6">Response regulator</fullName>
    </submittedName>
</protein>
<dbReference type="SUPFAM" id="SSF52172">
    <property type="entry name" value="CheY-like"/>
    <property type="match status" value="1"/>
</dbReference>
<dbReference type="Gene3D" id="3.40.50.2300">
    <property type="match status" value="1"/>
</dbReference>
<feature type="domain" description="Response regulatory" evidence="5">
    <location>
        <begin position="11"/>
        <end position="121"/>
    </location>
</feature>
<feature type="modified residue" description="4-aspartylphosphate" evidence="4">
    <location>
        <position position="61"/>
    </location>
</feature>
<evidence type="ECO:0000256" key="1">
    <source>
        <dbReference type="ARBA" id="ARBA00022553"/>
    </source>
</evidence>
<sequence>MSTVSPAAGPAVLVVEDEALVLMLIEETLTDHGFCPVGPASRLAEALELAATRRLDAAVLDINLNGEEVFPVVELLAARGVPFLFLTGYGRKGLRGRWSNAPVMQKPFAPDELVRRLGQLIVPSP</sequence>
<name>A0AAP3XRC9_9PROT</name>
<dbReference type="Pfam" id="PF00072">
    <property type="entry name" value="Response_reg"/>
    <property type="match status" value="1"/>
</dbReference>
<dbReference type="InterPro" id="IPR001789">
    <property type="entry name" value="Sig_transdc_resp-reg_receiver"/>
</dbReference>
<dbReference type="GO" id="GO:0000976">
    <property type="term" value="F:transcription cis-regulatory region binding"/>
    <property type="evidence" value="ECO:0007669"/>
    <property type="project" value="TreeGrafter"/>
</dbReference>
<dbReference type="GO" id="GO:0005829">
    <property type="term" value="C:cytosol"/>
    <property type="evidence" value="ECO:0007669"/>
    <property type="project" value="TreeGrafter"/>
</dbReference>
<dbReference type="GO" id="GO:0006355">
    <property type="term" value="P:regulation of DNA-templated transcription"/>
    <property type="evidence" value="ECO:0007669"/>
    <property type="project" value="TreeGrafter"/>
</dbReference>
<evidence type="ECO:0000256" key="2">
    <source>
        <dbReference type="ARBA" id="ARBA00023012"/>
    </source>
</evidence>
<dbReference type="PANTHER" id="PTHR48111:SF40">
    <property type="entry name" value="PHOSPHATE REGULON TRANSCRIPTIONAL REGULATORY PROTEIN PHOB"/>
    <property type="match status" value="1"/>
</dbReference>
<dbReference type="EMBL" id="JARGEQ010000091">
    <property type="protein sequence ID" value="MDF1586559.1"/>
    <property type="molecule type" value="Genomic_DNA"/>
</dbReference>
<evidence type="ECO:0000259" key="5">
    <source>
        <dbReference type="PROSITE" id="PS50110"/>
    </source>
</evidence>
<keyword evidence="2" id="KW-0902">Two-component regulatory system</keyword>
<organism evidence="6 7">
    <name type="scientific">Marinimicrococcus flavescens</name>
    <dbReference type="NCBI Taxonomy" id="3031815"/>
    <lineage>
        <taxon>Bacteria</taxon>
        <taxon>Pseudomonadati</taxon>
        <taxon>Pseudomonadota</taxon>
        <taxon>Alphaproteobacteria</taxon>
        <taxon>Geminicoccales</taxon>
        <taxon>Geminicoccaceae</taxon>
        <taxon>Marinimicrococcus</taxon>
    </lineage>
</organism>
<dbReference type="RefSeq" id="WP_327788975.1">
    <property type="nucleotide sequence ID" value="NZ_JARGEQ010000091.1"/>
</dbReference>
<keyword evidence="7" id="KW-1185">Reference proteome</keyword>